<organism evidence="7 8">
    <name type="scientific">Cellulomonas persica</name>
    <dbReference type="NCBI Taxonomy" id="76861"/>
    <lineage>
        <taxon>Bacteria</taxon>
        <taxon>Bacillati</taxon>
        <taxon>Actinomycetota</taxon>
        <taxon>Actinomycetes</taxon>
        <taxon>Micrococcales</taxon>
        <taxon>Cellulomonadaceae</taxon>
        <taxon>Cellulomonas</taxon>
    </lineage>
</organism>
<evidence type="ECO:0000256" key="5">
    <source>
        <dbReference type="SAM" id="MobiDB-lite"/>
    </source>
</evidence>
<dbReference type="OrthoDB" id="4080114at2"/>
<keyword evidence="2 4" id="KW-0442">Lipid degradation</keyword>
<evidence type="ECO:0000256" key="1">
    <source>
        <dbReference type="ARBA" id="ARBA00022801"/>
    </source>
</evidence>
<evidence type="ECO:0000313" key="7">
    <source>
        <dbReference type="EMBL" id="GEK17267.1"/>
    </source>
</evidence>
<evidence type="ECO:0000256" key="2">
    <source>
        <dbReference type="ARBA" id="ARBA00022963"/>
    </source>
</evidence>
<dbReference type="EMBL" id="BJUA01000004">
    <property type="protein sequence ID" value="GEK17267.1"/>
    <property type="molecule type" value="Genomic_DNA"/>
</dbReference>
<protein>
    <submittedName>
        <fullName evidence="7">Patatin</fullName>
    </submittedName>
</protein>
<dbReference type="InterPro" id="IPR002641">
    <property type="entry name" value="PNPLA_dom"/>
</dbReference>
<dbReference type="Gene3D" id="3.40.1090.10">
    <property type="entry name" value="Cytosolic phospholipase A2 catalytic domain"/>
    <property type="match status" value="2"/>
</dbReference>
<sequence>MAETGGSTAFVLGSGGLRGANQVGMMRALLERGYVPDLVVGSSIGAVNGAVLASDPTVATLDRLEATWLRFATMAGALAPWLSSRTRAAQHFRARLLARTVVELLGPGVRVQDLAVPLAVVATDLRRSRPVVLRQGDLVQALLATAALPGVLPAVPLDGALLVDGGLVRGVPLREAAELGARRVVVLRAAGADAPLGAASSVRSARWLAYEVARRHQYGAEKDRLPADVELVELPSGGDLLRDGVSVLTDARAVRRRMTEGYRAAGAVLDARETSRARASGRSGPAPGTSAGQRAEGGGHR</sequence>
<feature type="short sequence motif" description="GXSXG" evidence="4">
    <location>
        <begin position="41"/>
        <end position="45"/>
    </location>
</feature>
<feature type="active site" description="Proton acceptor" evidence="4">
    <location>
        <position position="164"/>
    </location>
</feature>
<comment type="caution">
    <text evidence="7">The sequence shown here is derived from an EMBL/GenBank/DDBJ whole genome shotgun (WGS) entry which is preliminary data.</text>
</comment>
<evidence type="ECO:0000256" key="4">
    <source>
        <dbReference type="PROSITE-ProRule" id="PRU01161"/>
    </source>
</evidence>
<evidence type="ECO:0000259" key="6">
    <source>
        <dbReference type="PROSITE" id="PS51635"/>
    </source>
</evidence>
<dbReference type="RefSeq" id="WP_146805550.1">
    <property type="nucleotide sequence ID" value="NZ_BJUA01000004.1"/>
</dbReference>
<dbReference type="GO" id="GO:0016042">
    <property type="term" value="P:lipid catabolic process"/>
    <property type="evidence" value="ECO:0007669"/>
    <property type="project" value="UniProtKB-UniRule"/>
</dbReference>
<evidence type="ECO:0000256" key="3">
    <source>
        <dbReference type="ARBA" id="ARBA00023098"/>
    </source>
</evidence>
<dbReference type="Proteomes" id="UP000321386">
    <property type="component" value="Unassembled WGS sequence"/>
</dbReference>
<dbReference type="InterPro" id="IPR016035">
    <property type="entry name" value="Acyl_Trfase/lysoPLipase"/>
</dbReference>
<dbReference type="Pfam" id="PF01734">
    <property type="entry name" value="Patatin"/>
    <property type="match status" value="1"/>
</dbReference>
<gene>
    <name evidence="7" type="ORF">CPE01_10000</name>
</gene>
<keyword evidence="8" id="KW-1185">Reference proteome</keyword>
<dbReference type="SUPFAM" id="SSF52151">
    <property type="entry name" value="FabD/lysophospholipase-like"/>
    <property type="match status" value="1"/>
</dbReference>
<name>A0A510URI1_9CELL</name>
<keyword evidence="1 4" id="KW-0378">Hydrolase</keyword>
<dbReference type="GO" id="GO:0016787">
    <property type="term" value="F:hydrolase activity"/>
    <property type="evidence" value="ECO:0007669"/>
    <property type="project" value="UniProtKB-UniRule"/>
</dbReference>
<feature type="domain" description="PNPLA" evidence="6">
    <location>
        <begin position="10"/>
        <end position="177"/>
    </location>
</feature>
<keyword evidence="3 4" id="KW-0443">Lipid metabolism</keyword>
<proteinExistence type="predicted"/>
<feature type="short sequence motif" description="DGA/G" evidence="4">
    <location>
        <begin position="164"/>
        <end position="166"/>
    </location>
</feature>
<dbReference type="PANTHER" id="PTHR14226:SF29">
    <property type="entry name" value="NEUROPATHY TARGET ESTERASE SWS"/>
    <property type="match status" value="1"/>
</dbReference>
<dbReference type="PANTHER" id="PTHR14226">
    <property type="entry name" value="NEUROPATHY TARGET ESTERASE/SWISS CHEESE D.MELANOGASTER"/>
    <property type="match status" value="1"/>
</dbReference>
<feature type="active site" description="Nucleophile" evidence="4">
    <location>
        <position position="43"/>
    </location>
</feature>
<dbReference type="PROSITE" id="PS51635">
    <property type="entry name" value="PNPLA"/>
    <property type="match status" value="1"/>
</dbReference>
<evidence type="ECO:0000313" key="8">
    <source>
        <dbReference type="Proteomes" id="UP000321386"/>
    </source>
</evidence>
<comment type="caution">
    <text evidence="4">Lacks conserved residue(s) required for the propagation of feature annotation.</text>
</comment>
<feature type="region of interest" description="Disordered" evidence="5">
    <location>
        <begin position="272"/>
        <end position="301"/>
    </location>
</feature>
<dbReference type="InterPro" id="IPR050301">
    <property type="entry name" value="NTE"/>
</dbReference>
<dbReference type="AlphaFoldDB" id="A0A510URI1"/>
<reference evidence="7 8" key="1">
    <citation type="submission" date="2019-07" db="EMBL/GenBank/DDBJ databases">
        <title>Whole genome shotgun sequence of Cellulomonas persica NBRC 101101.</title>
        <authorList>
            <person name="Hosoyama A."/>
            <person name="Uohara A."/>
            <person name="Ohji S."/>
            <person name="Ichikawa N."/>
        </authorList>
    </citation>
    <scope>NUCLEOTIDE SEQUENCE [LARGE SCALE GENOMIC DNA]</scope>
    <source>
        <strain evidence="7 8">NBRC 101101</strain>
    </source>
</reference>
<accession>A0A510URI1</accession>